<protein>
    <submittedName>
        <fullName evidence="3">Uncharacterized protein</fullName>
    </submittedName>
</protein>
<proteinExistence type="predicted"/>
<dbReference type="OrthoDB" id="3797881at2759"/>
<dbReference type="Proteomes" id="UP000758155">
    <property type="component" value="Unassembled WGS sequence"/>
</dbReference>
<keyword evidence="2" id="KW-0812">Transmembrane</keyword>
<keyword evidence="2" id="KW-1133">Transmembrane helix</keyword>
<evidence type="ECO:0000313" key="4">
    <source>
        <dbReference type="Proteomes" id="UP000758155"/>
    </source>
</evidence>
<feature type="transmembrane region" description="Helical" evidence="2">
    <location>
        <begin position="93"/>
        <end position="121"/>
    </location>
</feature>
<name>A0A9P5BXC7_9PLEO</name>
<feature type="region of interest" description="Disordered" evidence="1">
    <location>
        <begin position="1"/>
        <end position="69"/>
    </location>
</feature>
<feature type="compositionally biased region" description="Basic and acidic residues" evidence="1">
    <location>
        <begin position="56"/>
        <end position="69"/>
    </location>
</feature>
<evidence type="ECO:0000256" key="2">
    <source>
        <dbReference type="SAM" id="Phobius"/>
    </source>
</evidence>
<keyword evidence="4" id="KW-1185">Reference proteome</keyword>
<sequence>MPCEYPPSAPADSQPKINTLPYPETDSKAVSQETPRAADHQPSRPTFEPPKATPKSSKDTSKDESKDAAKECALKGPKISCRKPKAVMPLWQILLVTMGLIMFVFAFAVLIAHCLAWFLVYKTEARLGEVRTGLLRGGEMKLCLCNRS</sequence>
<keyword evidence="2" id="KW-0472">Membrane</keyword>
<accession>A0A9P5BXC7</accession>
<organism evidence="3 4">
    <name type="scientific">Didymella heteroderae</name>
    <dbReference type="NCBI Taxonomy" id="1769908"/>
    <lineage>
        <taxon>Eukaryota</taxon>
        <taxon>Fungi</taxon>
        <taxon>Dikarya</taxon>
        <taxon>Ascomycota</taxon>
        <taxon>Pezizomycotina</taxon>
        <taxon>Dothideomycetes</taxon>
        <taxon>Pleosporomycetidae</taxon>
        <taxon>Pleosporales</taxon>
        <taxon>Pleosporineae</taxon>
        <taxon>Didymellaceae</taxon>
        <taxon>Didymella</taxon>
    </lineage>
</organism>
<evidence type="ECO:0000256" key="1">
    <source>
        <dbReference type="SAM" id="MobiDB-lite"/>
    </source>
</evidence>
<evidence type="ECO:0000313" key="3">
    <source>
        <dbReference type="EMBL" id="KAF3034218.1"/>
    </source>
</evidence>
<dbReference type="EMBL" id="SWKV01000070">
    <property type="protein sequence ID" value="KAF3034218.1"/>
    <property type="molecule type" value="Genomic_DNA"/>
</dbReference>
<comment type="caution">
    <text evidence="3">The sequence shown here is derived from an EMBL/GenBank/DDBJ whole genome shotgun (WGS) entry which is preliminary data.</text>
</comment>
<dbReference type="AlphaFoldDB" id="A0A9P5BXC7"/>
<reference evidence="3" key="1">
    <citation type="submission" date="2019-04" db="EMBL/GenBank/DDBJ databases">
        <title>Sequencing of skin fungus with MAO and IRED activity.</title>
        <authorList>
            <person name="Marsaioli A.J."/>
            <person name="Bonatto J.M.C."/>
            <person name="Reis Junior O."/>
        </authorList>
    </citation>
    <scope>NUCLEOTIDE SEQUENCE</scope>
    <source>
        <strain evidence="3">28M1</strain>
    </source>
</reference>
<gene>
    <name evidence="3" type="ORF">E8E12_001954</name>
</gene>